<reference evidence="1 2" key="1">
    <citation type="submission" date="2023-01" db="EMBL/GenBank/DDBJ databases">
        <authorList>
            <person name="Whitehead M."/>
        </authorList>
    </citation>
    <scope>NUCLEOTIDE SEQUENCE [LARGE SCALE GENOMIC DNA]</scope>
</reference>
<gene>
    <name evidence="1" type="ORF">MEUPH1_LOCUS15612</name>
</gene>
<comment type="caution">
    <text evidence="1">The sequence shown here is derived from an EMBL/GenBank/DDBJ whole genome shotgun (WGS) entry which is preliminary data.</text>
</comment>
<dbReference type="EMBL" id="CARXXK010000003">
    <property type="protein sequence ID" value="CAI6360293.1"/>
    <property type="molecule type" value="Genomic_DNA"/>
</dbReference>
<dbReference type="AlphaFoldDB" id="A0AAV0WWR8"/>
<evidence type="ECO:0000313" key="1">
    <source>
        <dbReference type="EMBL" id="CAI6360293.1"/>
    </source>
</evidence>
<name>A0AAV0WWR8_9HEMI</name>
<sequence>MCLQFKRTRKQPNRYENFVVLEKTGEENEGECNIGTEEEYWRRVAYYRIIDTLIINLKSRFSTESLLLATSIDSFLKMDLKNSEYFINQYQENCENLKIFF</sequence>
<keyword evidence="2" id="KW-1185">Reference proteome</keyword>
<protein>
    <submittedName>
        <fullName evidence="1">Uncharacterized protein</fullName>
    </submittedName>
</protein>
<dbReference type="Proteomes" id="UP001160148">
    <property type="component" value="Unassembled WGS sequence"/>
</dbReference>
<accession>A0AAV0WWR8</accession>
<proteinExistence type="predicted"/>
<evidence type="ECO:0000313" key="2">
    <source>
        <dbReference type="Proteomes" id="UP001160148"/>
    </source>
</evidence>
<organism evidence="1 2">
    <name type="scientific">Macrosiphum euphorbiae</name>
    <name type="common">potato aphid</name>
    <dbReference type="NCBI Taxonomy" id="13131"/>
    <lineage>
        <taxon>Eukaryota</taxon>
        <taxon>Metazoa</taxon>
        <taxon>Ecdysozoa</taxon>
        <taxon>Arthropoda</taxon>
        <taxon>Hexapoda</taxon>
        <taxon>Insecta</taxon>
        <taxon>Pterygota</taxon>
        <taxon>Neoptera</taxon>
        <taxon>Paraneoptera</taxon>
        <taxon>Hemiptera</taxon>
        <taxon>Sternorrhyncha</taxon>
        <taxon>Aphidomorpha</taxon>
        <taxon>Aphidoidea</taxon>
        <taxon>Aphididae</taxon>
        <taxon>Macrosiphini</taxon>
        <taxon>Macrosiphum</taxon>
    </lineage>
</organism>